<name>A0AC34GN48_9BILA</name>
<dbReference type="WBParaSite" id="ES5_v2.g30910.t1">
    <property type="protein sequence ID" value="ES5_v2.g30910.t1"/>
    <property type="gene ID" value="ES5_v2.g30910"/>
</dbReference>
<evidence type="ECO:0000313" key="1">
    <source>
        <dbReference type="Proteomes" id="UP000887579"/>
    </source>
</evidence>
<reference evidence="2" key="1">
    <citation type="submission" date="2022-11" db="UniProtKB">
        <authorList>
            <consortium name="WormBaseParasite"/>
        </authorList>
    </citation>
    <scope>IDENTIFICATION</scope>
</reference>
<organism evidence="1 2">
    <name type="scientific">Panagrolaimus sp. ES5</name>
    <dbReference type="NCBI Taxonomy" id="591445"/>
    <lineage>
        <taxon>Eukaryota</taxon>
        <taxon>Metazoa</taxon>
        <taxon>Ecdysozoa</taxon>
        <taxon>Nematoda</taxon>
        <taxon>Chromadorea</taxon>
        <taxon>Rhabditida</taxon>
        <taxon>Tylenchina</taxon>
        <taxon>Panagrolaimomorpha</taxon>
        <taxon>Panagrolaimoidea</taxon>
        <taxon>Panagrolaimidae</taxon>
        <taxon>Panagrolaimus</taxon>
    </lineage>
</organism>
<evidence type="ECO:0000313" key="2">
    <source>
        <dbReference type="WBParaSite" id="ES5_v2.g30910.t1"/>
    </source>
</evidence>
<dbReference type="Proteomes" id="UP000887579">
    <property type="component" value="Unplaced"/>
</dbReference>
<sequence>MAQKFLIFFVLLVLLFCLNEAADMPMHLIARRDNFDEIVSELRSKGSRMRFGKRSFGFDHHPLNDY</sequence>
<protein>
    <submittedName>
        <fullName evidence="2">Uncharacterized protein</fullName>
    </submittedName>
</protein>
<accession>A0AC34GN48</accession>
<proteinExistence type="predicted"/>